<organism evidence="1 2">
    <name type="scientific">Periconia digitata</name>
    <dbReference type="NCBI Taxonomy" id="1303443"/>
    <lineage>
        <taxon>Eukaryota</taxon>
        <taxon>Fungi</taxon>
        <taxon>Dikarya</taxon>
        <taxon>Ascomycota</taxon>
        <taxon>Pezizomycotina</taxon>
        <taxon>Dothideomycetes</taxon>
        <taxon>Pleosporomycetidae</taxon>
        <taxon>Pleosporales</taxon>
        <taxon>Massarineae</taxon>
        <taxon>Periconiaceae</taxon>
        <taxon>Periconia</taxon>
    </lineage>
</organism>
<reference evidence="1" key="1">
    <citation type="submission" date="2023-01" db="EMBL/GenBank/DDBJ databases">
        <authorList>
            <person name="Van Ghelder C."/>
            <person name="Rancurel C."/>
        </authorList>
    </citation>
    <scope>NUCLEOTIDE SEQUENCE</scope>
    <source>
        <strain evidence="1">CNCM I-4278</strain>
    </source>
</reference>
<comment type="caution">
    <text evidence="1">The sequence shown here is derived from an EMBL/GenBank/DDBJ whole genome shotgun (WGS) entry which is preliminary data.</text>
</comment>
<evidence type="ECO:0000313" key="2">
    <source>
        <dbReference type="Proteomes" id="UP001152607"/>
    </source>
</evidence>
<dbReference type="AlphaFoldDB" id="A0A9W4XR24"/>
<evidence type="ECO:0000313" key="1">
    <source>
        <dbReference type="EMBL" id="CAI6334386.1"/>
    </source>
</evidence>
<dbReference type="EMBL" id="CAOQHR010000005">
    <property type="protein sequence ID" value="CAI6334386.1"/>
    <property type="molecule type" value="Genomic_DNA"/>
</dbReference>
<dbReference type="Proteomes" id="UP001152607">
    <property type="component" value="Unassembled WGS sequence"/>
</dbReference>
<accession>A0A9W4XR24</accession>
<protein>
    <submittedName>
        <fullName evidence="1">Uncharacterized protein</fullName>
    </submittedName>
</protein>
<proteinExistence type="predicted"/>
<gene>
    <name evidence="1" type="ORF">PDIGIT_LOCUS7443</name>
</gene>
<name>A0A9W4XR24_9PLEO</name>
<keyword evidence="2" id="KW-1185">Reference proteome</keyword>
<sequence>MSSSVSSAFVFQRTEPLLRQIHSPFMRSLPFPVFRVTMIAFQSLYYLSYHLRSRQQSLTHSINFIVRLAIMTQPHSFFPFGSLTPYLSPVSGFDSR</sequence>